<evidence type="ECO:0000313" key="3">
    <source>
        <dbReference type="Proteomes" id="UP000265515"/>
    </source>
</evidence>
<proteinExistence type="predicted"/>
<gene>
    <name evidence="2" type="ORF">CBR_g29897</name>
</gene>
<feature type="compositionally biased region" description="Basic and acidic residues" evidence="1">
    <location>
        <begin position="41"/>
        <end position="51"/>
    </location>
</feature>
<accession>A0A388JWX2</accession>
<reference evidence="2 3" key="1">
    <citation type="journal article" date="2018" name="Cell">
        <title>The Chara Genome: Secondary Complexity and Implications for Plant Terrestrialization.</title>
        <authorList>
            <person name="Nishiyama T."/>
            <person name="Sakayama H."/>
            <person name="Vries J.D."/>
            <person name="Buschmann H."/>
            <person name="Saint-Marcoux D."/>
            <person name="Ullrich K.K."/>
            <person name="Haas F.B."/>
            <person name="Vanderstraeten L."/>
            <person name="Becker D."/>
            <person name="Lang D."/>
            <person name="Vosolsobe S."/>
            <person name="Rombauts S."/>
            <person name="Wilhelmsson P.K.I."/>
            <person name="Janitza P."/>
            <person name="Kern R."/>
            <person name="Heyl A."/>
            <person name="Rumpler F."/>
            <person name="Villalobos L.I.A.C."/>
            <person name="Clay J.M."/>
            <person name="Skokan R."/>
            <person name="Toyoda A."/>
            <person name="Suzuki Y."/>
            <person name="Kagoshima H."/>
            <person name="Schijlen E."/>
            <person name="Tajeshwar N."/>
            <person name="Catarino B."/>
            <person name="Hetherington A.J."/>
            <person name="Saltykova A."/>
            <person name="Bonnot C."/>
            <person name="Breuninger H."/>
            <person name="Symeonidi A."/>
            <person name="Radhakrishnan G.V."/>
            <person name="Van Nieuwerburgh F."/>
            <person name="Deforce D."/>
            <person name="Chang C."/>
            <person name="Karol K.G."/>
            <person name="Hedrich R."/>
            <person name="Ulvskov P."/>
            <person name="Glockner G."/>
            <person name="Delwiche C.F."/>
            <person name="Petrasek J."/>
            <person name="Van de Peer Y."/>
            <person name="Friml J."/>
            <person name="Beilby M."/>
            <person name="Dolan L."/>
            <person name="Kohara Y."/>
            <person name="Sugano S."/>
            <person name="Fujiyama A."/>
            <person name="Delaux P.-M."/>
            <person name="Quint M."/>
            <person name="TheiBen G."/>
            <person name="Hagemann M."/>
            <person name="Harholt J."/>
            <person name="Dunand C."/>
            <person name="Zachgo S."/>
            <person name="Langdale J."/>
            <person name="Maumus F."/>
            <person name="Straeten D.V.D."/>
            <person name="Gould S.B."/>
            <person name="Rensing S.A."/>
        </authorList>
    </citation>
    <scope>NUCLEOTIDE SEQUENCE [LARGE SCALE GENOMIC DNA]</scope>
    <source>
        <strain evidence="2 3">S276</strain>
    </source>
</reference>
<organism evidence="2 3">
    <name type="scientific">Chara braunii</name>
    <name type="common">Braun's stonewort</name>
    <dbReference type="NCBI Taxonomy" id="69332"/>
    <lineage>
        <taxon>Eukaryota</taxon>
        <taxon>Viridiplantae</taxon>
        <taxon>Streptophyta</taxon>
        <taxon>Charophyceae</taxon>
        <taxon>Charales</taxon>
        <taxon>Characeae</taxon>
        <taxon>Chara</taxon>
    </lineage>
</organism>
<dbReference type="Gramene" id="GBG62289">
    <property type="protein sequence ID" value="GBG62289"/>
    <property type="gene ID" value="CBR_g29897"/>
</dbReference>
<name>A0A388JWX2_CHABU</name>
<protein>
    <submittedName>
        <fullName evidence="2">Uncharacterized protein</fullName>
    </submittedName>
</protein>
<keyword evidence="3" id="KW-1185">Reference proteome</keyword>
<evidence type="ECO:0000313" key="2">
    <source>
        <dbReference type="EMBL" id="GBG62289.1"/>
    </source>
</evidence>
<dbReference type="AlphaFoldDB" id="A0A388JWX2"/>
<feature type="region of interest" description="Disordered" evidence="1">
    <location>
        <begin position="176"/>
        <end position="220"/>
    </location>
</feature>
<feature type="region of interest" description="Disordered" evidence="1">
    <location>
        <begin position="1"/>
        <end position="61"/>
    </location>
</feature>
<evidence type="ECO:0000256" key="1">
    <source>
        <dbReference type="SAM" id="MobiDB-lite"/>
    </source>
</evidence>
<sequence>MEAEVIAVEPGAGGEPQPHGGDVGMVGEDEVIPQGATTPQIEREEEGKEQNRSPPPAHTNYWAPQWAEEERVRDMLPKCYDDVGIVPSGWDIGELREDGTKAHFILNPSLDEIKIKWLKERTVTVIFQEGSKNLPKKLKEEVIRVFEDIWLGEKRFDEAITRGRVYRVTHEGRGKTSVQGEVMGGGGHFGGDRRSREQGSCTEGESLGVGTSGTKEQKGETRLRAELKPTKLRRRVSEDMHELRIQEEAEGESSSNSEVVEREIIGMDGAGSTSPPTAMKRRRQLIASRTKDITWKKYLMPLLFIAVQEEIFELA</sequence>
<dbReference type="Proteomes" id="UP000265515">
    <property type="component" value="Unassembled WGS sequence"/>
</dbReference>
<comment type="caution">
    <text evidence="2">The sequence shown here is derived from an EMBL/GenBank/DDBJ whole genome shotgun (WGS) entry which is preliminary data.</text>
</comment>
<dbReference type="EMBL" id="BFEA01000027">
    <property type="protein sequence ID" value="GBG62289.1"/>
    <property type="molecule type" value="Genomic_DNA"/>
</dbReference>